<accession>A0A347VTJ5</accession>
<proteinExistence type="predicted"/>
<name>A0A347VTJ5_9HELI</name>
<dbReference type="EMBL" id="QBIU01000001">
    <property type="protein sequence ID" value="MWV69611.1"/>
    <property type="molecule type" value="Genomic_DNA"/>
</dbReference>
<dbReference type="EMBL" id="JRMP02000008">
    <property type="protein sequence ID" value="TLD94323.1"/>
    <property type="molecule type" value="Genomic_DNA"/>
</dbReference>
<keyword evidence="3" id="KW-1185">Reference proteome</keyword>
<evidence type="ECO:0000313" key="1">
    <source>
        <dbReference type="EMBL" id="MWV69611.1"/>
    </source>
</evidence>
<evidence type="ECO:0008006" key="5">
    <source>
        <dbReference type="Google" id="ProtNLM"/>
    </source>
</evidence>
<reference evidence="2 3" key="1">
    <citation type="journal article" date="2014" name="Genome Announc.">
        <title>Draft genome sequences of eight enterohepatic helicobacter species isolated from both laboratory and wild rodents.</title>
        <authorList>
            <person name="Sheh A."/>
            <person name="Shen Z."/>
            <person name="Fox J.G."/>
        </authorList>
    </citation>
    <scope>NUCLEOTIDE SEQUENCE [LARGE SCALE GENOMIC DNA]</scope>
    <source>
        <strain evidence="2 3">MIT 97-6194</strain>
    </source>
</reference>
<dbReference type="Proteomes" id="UP000029714">
    <property type="component" value="Unassembled WGS sequence"/>
</dbReference>
<dbReference type="STRING" id="1548018.LS64_04995"/>
<evidence type="ECO:0000313" key="4">
    <source>
        <dbReference type="Proteomes" id="UP000477070"/>
    </source>
</evidence>
<evidence type="ECO:0000313" key="2">
    <source>
        <dbReference type="EMBL" id="TLD94323.1"/>
    </source>
</evidence>
<protein>
    <recommendedName>
        <fullName evidence="5">Indole-3-glycerol-phosphate synthase</fullName>
    </recommendedName>
</protein>
<dbReference type="InterPro" id="IPR013785">
    <property type="entry name" value="Aldolase_TIM"/>
</dbReference>
<reference evidence="2 3" key="2">
    <citation type="journal article" date="2016" name="Infect. Immun.">
        <title>Helicobacter saguini, a Novel Helicobacter Isolated from Cotton-Top Tamarins with Ulcerative Colitis, Has Proinflammatory Properties and Induces Typhlocolitis and Dysplasia in Gnotobiotic IL-10-/- Mice.</title>
        <authorList>
            <person name="Shen Z."/>
            <person name="Mannion A."/>
            <person name="Whary M.T."/>
            <person name="Muthupalani S."/>
            <person name="Sheh A."/>
            <person name="Feng Y."/>
            <person name="Gong G."/>
            <person name="Vandamme P."/>
            <person name="Holcombe H.R."/>
            <person name="Paster B.J."/>
            <person name="Fox J.G."/>
        </authorList>
    </citation>
    <scope>NUCLEOTIDE SEQUENCE [LARGE SCALE GENOMIC DNA]</scope>
    <source>
        <strain evidence="2 3">MIT 97-6194</strain>
    </source>
</reference>
<dbReference type="AlphaFoldDB" id="A0A347VTJ5"/>
<comment type="caution">
    <text evidence="2">The sequence shown here is derived from an EMBL/GenBank/DDBJ whole genome shotgun (WGS) entry which is preliminary data.</text>
</comment>
<gene>
    <name evidence="1" type="ORF">DCO61_06235</name>
    <name evidence="2" type="ORF">LS64_006300</name>
</gene>
<reference evidence="2" key="3">
    <citation type="submission" date="2018-04" db="EMBL/GenBank/DDBJ databases">
        <authorList>
            <person name="Sheh A."/>
            <person name="Shen Z."/>
            <person name="Mannion A.J."/>
            <person name="Fox J.G."/>
        </authorList>
    </citation>
    <scope>NUCLEOTIDE SEQUENCE</scope>
    <source>
        <strain evidence="2">MIT 97-6194</strain>
    </source>
</reference>
<dbReference type="Gene3D" id="3.20.20.70">
    <property type="entry name" value="Aldolase class I"/>
    <property type="match status" value="1"/>
</dbReference>
<sequence length="333" mass="38673">MNNFVKILEKMKYLQECKKVLPFETLGRSLAYNCYTPRLNFADLQILKSYQKVTMNLNDIENLLQNSTNIESNVFDFLESNNVDSNNISKNENKVIIFLQDSISQNDIQNDNFIESSKEDSLKFIESNRTNSQDFLESKNLDSVKFIESNPNKNPINIIDSISMLRRLTPYFITFDSIIIDCYQVLEIAIAGADMFIFDYRIFSEFCEILCYLDSKNMSLDSINLSNFNTQNFKQDSKQDFKHAFNQDCQHDFSQKIKNFSQNNELEIANLTSNLASEILNLANNLALIPIFKIHSQSDIESISKIYNIECIICDKKLENLEPYINLNQTKKL</sequence>
<dbReference type="Proteomes" id="UP000477070">
    <property type="component" value="Unassembled WGS sequence"/>
</dbReference>
<evidence type="ECO:0000313" key="3">
    <source>
        <dbReference type="Proteomes" id="UP000029714"/>
    </source>
</evidence>
<organism evidence="2 3">
    <name type="scientific">Helicobacter saguini</name>
    <dbReference type="NCBI Taxonomy" id="1548018"/>
    <lineage>
        <taxon>Bacteria</taxon>
        <taxon>Pseudomonadati</taxon>
        <taxon>Campylobacterota</taxon>
        <taxon>Epsilonproteobacteria</taxon>
        <taxon>Campylobacterales</taxon>
        <taxon>Helicobacteraceae</taxon>
        <taxon>Helicobacter</taxon>
    </lineage>
</organism>
<reference evidence="1 4" key="4">
    <citation type="submission" date="2019-12" db="EMBL/GenBank/DDBJ databases">
        <title>Multi-Generational Helicobacter saguini Isolates.</title>
        <authorList>
            <person name="Mannion A."/>
            <person name="Shen Z."/>
            <person name="Fox J.G."/>
        </authorList>
    </citation>
    <scope>NUCLEOTIDE SEQUENCE [LARGE SCALE GENOMIC DNA]</scope>
    <source>
        <strain evidence="1">16-048</strain>
        <strain evidence="4">16-048 (F4)</strain>
    </source>
</reference>
<dbReference type="OrthoDB" id="5322185at2"/>
<dbReference type="RefSeq" id="WP_034571255.1">
    <property type="nucleotide sequence ID" value="NZ_JRMP02000008.1"/>
</dbReference>